<dbReference type="OMA" id="YKQDELW"/>
<name>A0A493T0D4_ANAPP</name>
<keyword evidence="3" id="KW-1185">Reference proteome</keyword>
<dbReference type="Ensembl" id="ENSAPLT00000022248.1">
    <property type="protein sequence ID" value="ENSAPLP00000019188.1"/>
    <property type="gene ID" value="ENSAPLG00000026799.1"/>
</dbReference>
<evidence type="ECO:0000256" key="1">
    <source>
        <dbReference type="SAM" id="MobiDB-lite"/>
    </source>
</evidence>
<feature type="region of interest" description="Disordered" evidence="1">
    <location>
        <begin position="348"/>
        <end position="373"/>
    </location>
</feature>
<dbReference type="AlphaFoldDB" id="A0A493T0D4"/>
<protein>
    <submittedName>
        <fullName evidence="2">Uncharacterized protein</fullName>
    </submittedName>
</protein>
<organism evidence="2 3">
    <name type="scientific">Anas platyrhynchos platyrhynchos</name>
    <name type="common">Northern mallard</name>
    <dbReference type="NCBI Taxonomy" id="8840"/>
    <lineage>
        <taxon>Eukaryota</taxon>
        <taxon>Metazoa</taxon>
        <taxon>Chordata</taxon>
        <taxon>Craniata</taxon>
        <taxon>Vertebrata</taxon>
        <taxon>Euteleostomi</taxon>
        <taxon>Archelosauria</taxon>
        <taxon>Archosauria</taxon>
        <taxon>Dinosauria</taxon>
        <taxon>Saurischia</taxon>
        <taxon>Theropoda</taxon>
        <taxon>Coelurosauria</taxon>
        <taxon>Aves</taxon>
        <taxon>Neognathae</taxon>
        <taxon>Galloanserae</taxon>
        <taxon>Anseriformes</taxon>
        <taxon>Anatidae</taxon>
        <taxon>Anatinae</taxon>
        <taxon>Anas</taxon>
    </lineage>
</organism>
<reference evidence="2 3" key="1">
    <citation type="submission" date="2017-10" db="EMBL/GenBank/DDBJ databases">
        <title>A new Pekin duck reference genome.</title>
        <authorList>
            <person name="Hou Z.-C."/>
            <person name="Zhou Z.-K."/>
            <person name="Zhu F."/>
            <person name="Hou S.-S."/>
        </authorList>
    </citation>
    <scope>NUCLEOTIDE SEQUENCE [LARGE SCALE GENOMIC DNA]</scope>
</reference>
<feature type="region of interest" description="Disordered" evidence="1">
    <location>
        <begin position="792"/>
        <end position="814"/>
    </location>
</feature>
<dbReference type="Proteomes" id="UP000016666">
    <property type="component" value="Chromosome 2"/>
</dbReference>
<sequence>MGCCFSKELSNSTNEEKTGLLQKSVEEEAPDSRISKTLSSILGTVGSKDPRTVGRTVNGAAGIAGTDEEKKDGVIKRAPKKYNSSGQHMNNIESNSNNENVAAEEQCSLYHISTSCVPAVIDKALQDEISLNRNLLDDCAVTCNHSRRHETIVNVEDDGSDSSQKISSSHRQTSPTFSYLDVDNRQHSKDREFYSLCVVDAEDLRGDEDVPATVHEEIAANVDNSAVTDKGMCSMAQPLDTGKEFLVQQSAQVEAKFNSQKELIVCEKEDRSNMQKNETKEYCCMDTRSSYNNLLADRCQMDTLNTDSIGTVGLRAKVYDEVGAENQKEEEYDTDNAVSWNESLNGTCDSIKTVDPAEEDQSSPNSENMKNGGGISSVLLNTGVCNSGEIEENDDSEIVSMHPSNVAEEVNTKQVVENVKDNFELSLQLHETGNDSFLVSPHIENFAEKCCLKPASEENSSVEKGTFQRKCCNSQKLAPDSSEHHSTLEEFLKDKVKCTGTVLHSCETLNMTDTHETLEENSDIQTQTKGCSETKTSTEIVCQRIMQEEVCLSSTELKDDVLEEARRLSRTQSWESGTLASHELHNTSTDKIFQKEKSLEFRVSQQSLGNKGEVCNCSSSDNKSSVSSVSVEHEDMNKVDSSCRQNKQAACSFRAVEDQGNAGADLATVAEDRIESVKQAEFEVHPNETINKTENVTQNSDANVISRDSNTLNFYKDLTCDQNTCSSFAVPAVLDGSMYESEKLINDSKTSEDTNLFHKDFDCLPSLCQSSHSHVHQKPMEEAQLCNRASPEPEFRNTQVSSGPVTEVQSETHEKNVCDVNERNLQNEAKQCVSIHSTEENLTVASLSAGTAEAFTAGNLKQLEAKPTELKNTSYVLNTPTNDLTTSCEQSEHEVFNGELGVFVDPEQVDKYAATPSYEIHSASAAARGVQGGSERCVLDLTEDVLSNQECSSYTLDRQNPQAEIWSHFVSLQGGSADLAHQLFSDCVAADNGQYLMGFLWNNKTSDRTVKNGRRHKGSKNFQNKTADLTGASYAMGRYPYQLLAPENFGIWGWQDEDEFVSILQK</sequence>
<proteinExistence type="predicted"/>
<feature type="compositionally biased region" description="Basic and acidic residues" evidence="1">
    <location>
        <begin position="14"/>
        <end position="32"/>
    </location>
</feature>
<dbReference type="STRING" id="8840.ENSAPLP00000019188"/>
<reference evidence="2" key="2">
    <citation type="submission" date="2025-08" db="UniProtKB">
        <authorList>
            <consortium name="Ensembl"/>
        </authorList>
    </citation>
    <scope>IDENTIFICATION</scope>
</reference>
<accession>A0A493T0D4</accession>
<feature type="region of interest" description="Disordered" evidence="1">
    <location>
        <begin position="1"/>
        <end position="32"/>
    </location>
</feature>
<evidence type="ECO:0000313" key="2">
    <source>
        <dbReference type="Ensembl" id="ENSAPLP00000019188.1"/>
    </source>
</evidence>
<evidence type="ECO:0000313" key="3">
    <source>
        <dbReference type="Proteomes" id="UP000016666"/>
    </source>
</evidence>
<feature type="compositionally biased region" description="Polar residues" evidence="1">
    <location>
        <begin position="796"/>
        <end position="809"/>
    </location>
</feature>
<reference evidence="2" key="3">
    <citation type="submission" date="2025-09" db="UniProtKB">
        <authorList>
            <consortium name="Ensembl"/>
        </authorList>
    </citation>
    <scope>IDENTIFICATION</scope>
</reference>
<dbReference type="GeneTree" id="ENSGT00950000186015"/>